<dbReference type="EMBL" id="CP146256">
    <property type="protein sequence ID" value="XAH76350.1"/>
    <property type="molecule type" value="Genomic_DNA"/>
</dbReference>
<evidence type="ECO:0000259" key="4">
    <source>
        <dbReference type="SMART" id="SM00967"/>
    </source>
</evidence>
<dbReference type="RefSeq" id="WP_342759930.1">
    <property type="nucleotide sequence ID" value="NZ_CP146256.1"/>
</dbReference>
<evidence type="ECO:0000256" key="1">
    <source>
        <dbReference type="ARBA" id="ARBA00007228"/>
    </source>
</evidence>
<accession>A0ABZ3F3G9</accession>
<dbReference type="Proteomes" id="UP001451571">
    <property type="component" value="Chromosome"/>
</dbReference>
<dbReference type="InterPro" id="IPR051259">
    <property type="entry name" value="rRNA_Methyltransferase"/>
</dbReference>
<dbReference type="SUPFAM" id="SSF75217">
    <property type="entry name" value="alpha/beta knot"/>
    <property type="match status" value="1"/>
</dbReference>
<keyword evidence="2 5" id="KW-0489">Methyltransferase</keyword>
<dbReference type="Gene3D" id="3.30.1330.30">
    <property type="match status" value="1"/>
</dbReference>
<dbReference type="InterPro" id="IPR013123">
    <property type="entry name" value="SpoU_subst-bd"/>
</dbReference>
<name>A0ABZ3F3G9_9FIRM</name>
<keyword evidence="3" id="KW-0808">Transferase</keyword>
<comment type="similarity">
    <text evidence="1">Belongs to the class IV-like SAM-binding methyltransferase superfamily. RNA methyltransferase TrmH family.</text>
</comment>
<sequence length="259" mass="28513">MITSVTNKKVKSIVQLNKKAGLRRKEGVFIAEGIKMFLEAPLESILEVYVSEDIHKVSQIVQKLEQCKYETVSEEVFSKISDTQTPQGILCVLKQFHYSLKDMLGGGEVPLFLVAEGLRDPGNLGTILRAGEGAGVSGVIMSKDTVDIYNPKTIRSTMGSVYRVPFFYADDIVQTVKELQKNGVKVYAAHLRGEKSYSQCDYKGGTAFLIGNEGNGLSEELSEAADNYIKIPMKGRVESLNAAVSASLLMYEAARQREN</sequence>
<dbReference type="SUPFAM" id="SSF55315">
    <property type="entry name" value="L30e-like"/>
    <property type="match status" value="1"/>
</dbReference>
<dbReference type="Gene3D" id="3.40.1280.10">
    <property type="match status" value="1"/>
</dbReference>
<dbReference type="InterPro" id="IPR029064">
    <property type="entry name" value="Ribosomal_eL30-like_sf"/>
</dbReference>
<feature type="domain" description="RNA 2-O ribose methyltransferase substrate binding" evidence="4">
    <location>
        <begin position="30"/>
        <end position="99"/>
    </location>
</feature>
<dbReference type="SMART" id="SM00967">
    <property type="entry name" value="SpoU_sub_bind"/>
    <property type="match status" value="1"/>
</dbReference>
<dbReference type="Pfam" id="PF22435">
    <property type="entry name" value="MRM3-like_sub_bind"/>
    <property type="match status" value="1"/>
</dbReference>
<organism evidence="5 6">
    <name type="scientific">Kineothrix sedimenti</name>
    <dbReference type="NCBI Taxonomy" id="3123317"/>
    <lineage>
        <taxon>Bacteria</taxon>
        <taxon>Bacillati</taxon>
        <taxon>Bacillota</taxon>
        <taxon>Clostridia</taxon>
        <taxon>Lachnospirales</taxon>
        <taxon>Lachnospiraceae</taxon>
        <taxon>Kineothrix</taxon>
    </lineage>
</organism>
<dbReference type="GO" id="GO:0032259">
    <property type="term" value="P:methylation"/>
    <property type="evidence" value="ECO:0007669"/>
    <property type="project" value="UniProtKB-KW"/>
</dbReference>
<dbReference type="PANTHER" id="PTHR43191">
    <property type="entry name" value="RRNA METHYLTRANSFERASE 3"/>
    <property type="match status" value="1"/>
</dbReference>
<dbReference type="InterPro" id="IPR053888">
    <property type="entry name" value="MRM3-like_sub_bind"/>
</dbReference>
<evidence type="ECO:0000256" key="2">
    <source>
        <dbReference type="ARBA" id="ARBA00022603"/>
    </source>
</evidence>
<keyword evidence="6" id="KW-1185">Reference proteome</keyword>
<dbReference type="InterPro" id="IPR001537">
    <property type="entry name" value="SpoU_MeTrfase"/>
</dbReference>
<reference evidence="5 6" key="1">
    <citation type="submission" date="2024-02" db="EMBL/GenBank/DDBJ databases">
        <title>Bacterial strain from lacustrine sediment.</title>
        <authorList>
            <person name="Petit C."/>
            <person name="Fadhlaoui K."/>
        </authorList>
    </citation>
    <scope>NUCLEOTIDE SEQUENCE [LARGE SCALE GENOMIC DNA]</scope>
    <source>
        <strain evidence="5 6">IPX-CK</strain>
    </source>
</reference>
<evidence type="ECO:0000313" key="5">
    <source>
        <dbReference type="EMBL" id="XAH76350.1"/>
    </source>
</evidence>
<proteinExistence type="inferred from homology"/>
<dbReference type="GO" id="GO:0008168">
    <property type="term" value="F:methyltransferase activity"/>
    <property type="evidence" value="ECO:0007669"/>
    <property type="project" value="UniProtKB-KW"/>
</dbReference>
<evidence type="ECO:0000313" key="6">
    <source>
        <dbReference type="Proteomes" id="UP001451571"/>
    </source>
</evidence>
<dbReference type="PANTHER" id="PTHR43191:SF2">
    <property type="entry name" value="RRNA METHYLTRANSFERASE 3, MITOCHONDRIAL"/>
    <property type="match status" value="1"/>
</dbReference>
<dbReference type="Pfam" id="PF00588">
    <property type="entry name" value="SpoU_methylase"/>
    <property type="match status" value="1"/>
</dbReference>
<protein>
    <submittedName>
        <fullName evidence="5">RNA methyltransferase</fullName>
    </submittedName>
</protein>
<evidence type="ECO:0000256" key="3">
    <source>
        <dbReference type="ARBA" id="ARBA00022679"/>
    </source>
</evidence>
<gene>
    <name evidence="5" type="ORF">V6984_02690</name>
</gene>
<dbReference type="InterPro" id="IPR029026">
    <property type="entry name" value="tRNA_m1G_MTases_N"/>
</dbReference>
<dbReference type="InterPro" id="IPR029028">
    <property type="entry name" value="Alpha/beta_knot_MTases"/>
</dbReference>
<dbReference type="CDD" id="cd18095">
    <property type="entry name" value="SpoU-like_rRNA-MTase"/>
    <property type="match status" value="1"/>
</dbReference>